<evidence type="ECO:0000313" key="3">
    <source>
        <dbReference type="Proteomes" id="UP001281761"/>
    </source>
</evidence>
<gene>
    <name evidence="2" type="ORF">BLNAU_6209</name>
</gene>
<accession>A0ABQ9Y4M8</accession>
<evidence type="ECO:0000256" key="1">
    <source>
        <dbReference type="SAM" id="Coils"/>
    </source>
</evidence>
<organism evidence="2 3">
    <name type="scientific">Blattamonas nauphoetae</name>
    <dbReference type="NCBI Taxonomy" id="2049346"/>
    <lineage>
        <taxon>Eukaryota</taxon>
        <taxon>Metamonada</taxon>
        <taxon>Preaxostyla</taxon>
        <taxon>Oxymonadida</taxon>
        <taxon>Blattamonas</taxon>
    </lineage>
</organism>
<dbReference type="EMBL" id="JARBJD010000035">
    <property type="protein sequence ID" value="KAK2958706.1"/>
    <property type="molecule type" value="Genomic_DNA"/>
</dbReference>
<reference evidence="2 3" key="1">
    <citation type="journal article" date="2022" name="bioRxiv">
        <title>Genomics of Preaxostyla Flagellates Illuminates Evolutionary Transitions and the Path Towards Mitochondrial Loss.</title>
        <authorList>
            <person name="Novak L.V.F."/>
            <person name="Treitli S.C."/>
            <person name="Pyrih J."/>
            <person name="Halakuc P."/>
            <person name="Pipaliya S.V."/>
            <person name="Vacek V."/>
            <person name="Brzon O."/>
            <person name="Soukal P."/>
            <person name="Eme L."/>
            <person name="Dacks J.B."/>
            <person name="Karnkowska A."/>
            <person name="Elias M."/>
            <person name="Hampl V."/>
        </authorList>
    </citation>
    <scope>NUCLEOTIDE SEQUENCE [LARGE SCALE GENOMIC DNA]</scope>
    <source>
        <strain evidence="2">NAU3</strain>
        <tissue evidence="2">Gut</tissue>
    </source>
</reference>
<sequence>MNHAIRFIEYAGMHIKHRKVPHNLFFDLIYRDETDQHTNLLSSLINLLSLPSDALRTAVLCFLYFGLHYSCSDFNCAIVATGLLPKLFLVLKPHEIPLNGTTSEFHRHLTSIVDHFFSFVLFEDIRSHLGDTSRAAEITEPMLASFCSYLQYLIDMPACPPDHRSGFTLLWNMTLFHSSDFKKHCQSSSPTIKQFFGQIRRKMMNELDLLFGHASARNVENLVKFGRIEESNILSWVTAFESLLGRVREGKKISDFAVSIVTDFLYCFPNPLKIFFSSDDTFCLTMNSKMVSSSKMDSHALWTLFTPSQPHHAADTLAAFSRFVKQFDNVTCWQFVWKGWFPRFRNAVDPSKLPFTFEFRRSHTTLINLLDDHLKKLRDYESEMTRMNDLTDELRSELDELHLAFYKQTKEYIVHLSLHPFALDDQFRDTILDFLSRLFGSDCEHSKTRSFREEVRRDMDASSLSSSPPPFILTSELASPFSDHLILNIVDRLVVLLESDSCLDDDTILRISAFIRKVHSRVYLPDVFRTAGRSTEQYFHTLESLLAFYVNCSPQYSIEYLLSTRPAEHEPTLDEWDDVDLETGLSLMRVINQNTLSRTSDSPQPNKLLINHVIQCLPQARHCAARHPQPQLERLISPSIDILCTHFIQPRLSEMREAQRREKAFVGILKLCDERVIARCVNKTGFFSRLVADLLNPDFAASKTLFCLIVDRGFWTSIRPDDQKAIRKTAHHFLEEGWQDALETVFVKKGFIAHDTKDSTSRMMQFFGTN</sequence>
<keyword evidence="3" id="KW-1185">Reference proteome</keyword>
<name>A0ABQ9Y4M8_9EUKA</name>
<feature type="coiled-coil region" evidence="1">
    <location>
        <begin position="370"/>
        <end position="400"/>
    </location>
</feature>
<keyword evidence="1" id="KW-0175">Coiled coil</keyword>
<dbReference type="Proteomes" id="UP001281761">
    <property type="component" value="Unassembled WGS sequence"/>
</dbReference>
<comment type="caution">
    <text evidence="2">The sequence shown here is derived from an EMBL/GenBank/DDBJ whole genome shotgun (WGS) entry which is preliminary data.</text>
</comment>
<proteinExistence type="predicted"/>
<protein>
    <submittedName>
        <fullName evidence="2">Uncharacterized protein</fullName>
    </submittedName>
</protein>
<evidence type="ECO:0000313" key="2">
    <source>
        <dbReference type="EMBL" id="KAK2958706.1"/>
    </source>
</evidence>